<keyword evidence="6 10" id="KW-0239">DNA-directed DNA polymerase</keyword>
<dbReference type="GO" id="GO:0006261">
    <property type="term" value="P:DNA-templated DNA replication"/>
    <property type="evidence" value="ECO:0007669"/>
    <property type="project" value="InterPro"/>
</dbReference>
<name>D9SSD4_CLOC7</name>
<comment type="similarity">
    <text evidence="1">Belongs to the DNA polymerase type-A family.</text>
</comment>
<comment type="catalytic activity">
    <reaction evidence="8">
        <text>DNA(n) + a 2'-deoxyribonucleoside 5'-triphosphate = DNA(n+1) + diphosphate</text>
        <dbReference type="Rhea" id="RHEA:22508"/>
        <dbReference type="Rhea" id="RHEA-COMP:17339"/>
        <dbReference type="Rhea" id="RHEA-COMP:17340"/>
        <dbReference type="ChEBI" id="CHEBI:33019"/>
        <dbReference type="ChEBI" id="CHEBI:61560"/>
        <dbReference type="ChEBI" id="CHEBI:173112"/>
        <dbReference type="EC" id="2.7.7.7"/>
    </reaction>
</comment>
<proteinExistence type="inferred from homology"/>
<dbReference type="Gene3D" id="1.10.150.20">
    <property type="entry name" value="5' to 3' exonuclease, C-terminal subdomain"/>
    <property type="match status" value="1"/>
</dbReference>
<evidence type="ECO:0000256" key="4">
    <source>
        <dbReference type="ARBA" id="ARBA00022695"/>
    </source>
</evidence>
<evidence type="ECO:0000256" key="3">
    <source>
        <dbReference type="ARBA" id="ARBA00022679"/>
    </source>
</evidence>
<dbReference type="InterPro" id="IPR043502">
    <property type="entry name" value="DNA/RNA_pol_sf"/>
</dbReference>
<accession>D9SSD4</accession>
<dbReference type="EC" id="2.7.7.7" evidence="2"/>
<feature type="domain" description="DNA-directed DNA polymerase family A palm" evidence="9">
    <location>
        <begin position="366"/>
        <end position="610"/>
    </location>
</feature>
<dbReference type="Proteomes" id="UP000002730">
    <property type="component" value="Chromosome"/>
</dbReference>
<dbReference type="InterPro" id="IPR001098">
    <property type="entry name" value="DNA-dir_DNA_pol_A_palm_dom"/>
</dbReference>
<dbReference type="CDD" id="cd08642">
    <property type="entry name" value="DNA_pol_A_pol_I_A"/>
    <property type="match status" value="1"/>
</dbReference>
<evidence type="ECO:0000259" key="9">
    <source>
        <dbReference type="SMART" id="SM00482"/>
    </source>
</evidence>
<evidence type="ECO:0000256" key="7">
    <source>
        <dbReference type="ARBA" id="ARBA00023125"/>
    </source>
</evidence>
<keyword evidence="3" id="KW-0808">Transferase</keyword>
<evidence type="ECO:0000256" key="5">
    <source>
        <dbReference type="ARBA" id="ARBA00022705"/>
    </source>
</evidence>
<reference evidence="10 11" key="1">
    <citation type="submission" date="2010-08" db="EMBL/GenBank/DDBJ databases">
        <title>Complete sequence of Clostridium cellulovorans 743B.</title>
        <authorList>
            <consortium name="US DOE Joint Genome Institute"/>
            <person name="Lucas S."/>
            <person name="Copeland A."/>
            <person name="Lapidus A."/>
            <person name="Cheng J.-F."/>
            <person name="Bruce D."/>
            <person name="Goodwin L."/>
            <person name="Pitluck S."/>
            <person name="Chertkov O."/>
            <person name="Detter J.C."/>
            <person name="Han C."/>
            <person name="Tapia R."/>
            <person name="Land M."/>
            <person name="Hauser L."/>
            <person name="Chang Y.-J."/>
            <person name="Jeffries C."/>
            <person name="Kyrpides N."/>
            <person name="Ivanova N."/>
            <person name="Mikhailova N."/>
            <person name="Hemme C.L."/>
            <person name="Woyke T."/>
        </authorList>
    </citation>
    <scope>NUCLEOTIDE SEQUENCE [LARGE SCALE GENOMIC DNA]</scope>
    <source>
        <strain evidence="11">ATCC 35296 / DSM 3052 / OCM 3 / 743B</strain>
    </source>
</reference>
<evidence type="ECO:0000256" key="2">
    <source>
        <dbReference type="ARBA" id="ARBA00012417"/>
    </source>
</evidence>
<dbReference type="PROSITE" id="PS00447">
    <property type="entry name" value="DNA_POLYMERASE_A"/>
    <property type="match status" value="1"/>
</dbReference>
<dbReference type="AlphaFoldDB" id="D9SSD4"/>
<dbReference type="InterPro" id="IPR012337">
    <property type="entry name" value="RNaseH-like_sf"/>
</dbReference>
<dbReference type="InterPro" id="IPR002298">
    <property type="entry name" value="DNA_polymerase_A"/>
</dbReference>
<dbReference type="RefSeq" id="WP_010073150.1">
    <property type="nucleotide sequence ID" value="NC_014393.1"/>
</dbReference>
<evidence type="ECO:0000313" key="10">
    <source>
        <dbReference type="EMBL" id="ADL50531.1"/>
    </source>
</evidence>
<dbReference type="HOGENOM" id="CLU_012044_0_0_9"/>
<keyword evidence="5" id="KW-0235">DNA replication</keyword>
<gene>
    <name evidence="10" type="ordered locus">Clocel_0761</name>
</gene>
<dbReference type="STRING" id="573061.Clocel_0761"/>
<dbReference type="SUPFAM" id="SSF56672">
    <property type="entry name" value="DNA/RNA polymerases"/>
    <property type="match status" value="1"/>
</dbReference>
<dbReference type="GO" id="GO:0003887">
    <property type="term" value="F:DNA-directed DNA polymerase activity"/>
    <property type="evidence" value="ECO:0007669"/>
    <property type="project" value="UniProtKB-KW"/>
</dbReference>
<dbReference type="GO" id="GO:0006302">
    <property type="term" value="P:double-strand break repair"/>
    <property type="evidence" value="ECO:0007669"/>
    <property type="project" value="TreeGrafter"/>
</dbReference>
<dbReference type="GO" id="GO:0003677">
    <property type="term" value="F:DNA binding"/>
    <property type="evidence" value="ECO:0007669"/>
    <property type="project" value="UniProtKB-KW"/>
</dbReference>
<keyword evidence="11" id="KW-1185">Reference proteome</keyword>
<evidence type="ECO:0000256" key="1">
    <source>
        <dbReference type="ARBA" id="ARBA00007705"/>
    </source>
</evidence>
<evidence type="ECO:0000256" key="8">
    <source>
        <dbReference type="ARBA" id="ARBA00049244"/>
    </source>
</evidence>
<dbReference type="EMBL" id="CP002160">
    <property type="protein sequence ID" value="ADL50531.1"/>
    <property type="molecule type" value="Genomic_DNA"/>
</dbReference>
<dbReference type="InterPro" id="IPR036397">
    <property type="entry name" value="RNaseH_sf"/>
</dbReference>
<evidence type="ECO:0000313" key="11">
    <source>
        <dbReference type="Proteomes" id="UP000002730"/>
    </source>
</evidence>
<dbReference type="SUPFAM" id="SSF53098">
    <property type="entry name" value="Ribonuclease H-like"/>
    <property type="match status" value="1"/>
</dbReference>
<dbReference type="Gene3D" id="3.30.70.370">
    <property type="match status" value="1"/>
</dbReference>
<protein>
    <recommendedName>
        <fullName evidence="2">DNA-directed DNA polymerase</fullName>
        <ecNumber evidence="2">2.7.7.7</ecNumber>
    </recommendedName>
</protein>
<dbReference type="SMART" id="SM00482">
    <property type="entry name" value="POLAc"/>
    <property type="match status" value="1"/>
</dbReference>
<dbReference type="Pfam" id="PF00476">
    <property type="entry name" value="DNA_pol_A"/>
    <property type="match status" value="1"/>
</dbReference>
<evidence type="ECO:0000256" key="6">
    <source>
        <dbReference type="ARBA" id="ARBA00022932"/>
    </source>
</evidence>
<dbReference type="eggNOG" id="COG0749">
    <property type="taxonomic scope" value="Bacteria"/>
</dbReference>
<dbReference type="PANTHER" id="PTHR10133">
    <property type="entry name" value="DNA POLYMERASE I"/>
    <property type="match status" value="1"/>
</dbReference>
<organism evidence="10 11">
    <name type="scientific">Clostridium cellulovorans (strain ATCC 35296 / DSM 3052 / OCM 3 / 743B)</name>
    <dbReference type="NCBI Taxonomy" id="573061"/>
    <lineage>
        <taxon>Bacteria</taxon>
        <taxon>Bacillati</taxon>
        <taxon>Bacillota</taxon>
        <taxon>Clostridia</taxon>
        <taxon>Eubacteriales</taxon>
        <taxon>Clostridiaceae</taxon>
        <taxon>Clostridium</taxon>
    </lineage>
</organism>
<sequence>MQTLSIDIETFSDVDLIKSGVYAYTASPNFEILLFAYAFDSDEVKIIDFASGEELPAEIIEALLNENIIKSAFNAQFERICLSRHLNKKLTANAWQCTAVQAATLGFPLSLDGVAQVLGLTEQKMKEGKELIRYFSIPCKPTRVNEGRTRNLPQHSSEKWNDFKKYCIRDVEVERAIRKKLSRYPISENEQRNYILDHEINDRGVFVDLDLVARAMECDRLHKEDTFTEAQRLTGLDNPNSVAQLKQWLIENGVEVDSLSKKAVSDLAKEADGEVERLLNLRLQLAKTSIKKYEAIERAVCPDKRVRGLLQFYGANRTGRWAGRLVQVQNLPQNHLKDLTLARNLVKSGDFDTLALLFESVPHVLSELIRTAFIPKSNHRFIVADFSAIEARVIAWLAGEKWRMDVFATHGKIYEASASQMFKVPIEEITKTSALRQKGKISELALGYGGSVGALTAMGALDMGVAEDELQGLVTAWRQANPNITKLWWDIDKAAIKAVKKKTTVMVGKIKLQYESGIMFITLPSGRRLSYIKPRIEPNKFERDAVTYEGIGATKKWERIETYGPKLVENIVQAIARDLLAEAMLRVAENGYEIVMHIHDEIVIEAPLNFGSLKDVCEVMAIAPTWAESLPLRADGFECEYYRKD</sequence>
<keyword evidence="7" id="KW-0238">DNA-binding</keyword>
<dbReference type="InterPro" id="IPR019760">
    <property type="entry name" value="DNA-dir_DNA_pol_A_CS"/>
</dbReference>
<keyword evidence="4" id="KW-0548">Nucleotidyltransferase</keyword>
<dbReference type="OrthoDB" id="9764911at2"/>
<dbReference type="Gene3D" id="3.30.420.10">
    <property type="entry name" value="Ribonuclease H-like superfamily/Ribonuclease H"/>
    <property type="match status" value="1"/>
</dbReference>
<dbReference type="KEGG" id="ccb:Clocel_0761"/>
<dbReference type="PANTHER" id="PTHR10133:SF27">
    <property type="entry name" value="DNA POLYMERASE NU"/>
    <property type="match status" value="1"/>
</dbReference>